<proteinExistence type="predicted"/>
<dbReference type="CDD" id="cd00093">
    <property type="entry name" value="HTH_XRE"/>
    <property type="match status" value="1"/>
</dbReference>
<reference evidence="2 3" key="1">
    <citation type="submission" date="2018-06" db="EMBL/GenBank/DDBJ databases">
        <title>Genomic Encyclopedia of Type Strains, Phase IV (KMG-IV): sequencing the most valuable type-strain genomes for metagenomic binning, comparative biology and taxonomic classification.</title>
        <authorList>
            <person name="Goeker M."/>
        </authorList>
    </citation>
    <scope>NUCLEOTIDE SEQUENCE [LARGE SCALE GENOMIC DNA]</scope>
    <source>
        <strain evidence="2 3">DSM 25619</strain>
    </source>
</reference>
<dbReference type="RefSeq" id="WP_113943775.1">
    <property type="nucleotide sequence ID" value="NZ_JBHEEG010000002.1"/>
</dbReference>
<dbReference type="OrthoDB" id="9809730at2"/>
<keyword evidence="3" id="KW-1185">Reference proteome</keyword>
<dbReference type="InterPro" id="IPR010982">
    <property type="entry name" value="Lambda_DNA-bd_dom_sf"/>
</dbReference>
<evidence type="ECO:0000313" key="2">
    <source>
        <dbReference type="EMBL" id="RBO97828.1"/>
    </source>
</evidence>
<organism evidence="2 3">
    <name type="scientific">Pseudochrobactrum asaccharolyticum</name>
    <dbReference type="NCBI Taxonomy" id="354351"/>
    <lineage>
        <taxon>Bacteria</taxon>
        <taxon>Pseudomonadati</taxon>
        <taxon>Pseudomonadota</taxon>
        <taxon>Alphaproteobacteria</taxon>
        <taxon>Hyphomicrobiales</taxon>
        <taxon>Brucellaceae</taxon>
        <taxon>Pseudochrobactrum</taxon>
    </lineage>
</organism>
<feature type="domain" description="HTH cro/C1-type" evidence="1">
    <location>
        <begin position="8"/>
        <end position="66"/>
    </location>
</feature>
<name>A0A366E8U1_9HYPH</name>
<evidence type="ECO:0000259" key="1">
    <source>
        <dbReference type="PROSITE" id="PS50943"/>
    </source>
</evidence>
<dbReference type="PROSITE" id="PS50943">
    <property type="entry name" value="HTH_CROC1"/>
    <property type="match status" value="1"/>
</dbReference>
<evidence type="ECO:0000313" key="3">
    <source>
        <dbReference type="Proteomes" id="UP000252893"/>
    </source>
</evidence>
<dbReference type="Gene3D" id="1.10.260.40">
    <property type="entry name" value="lambda repressor-like DNA-binding domains"/>
    <property type="match status" value="1"/>
</dbReference>
<comment type="caution">
    <text evidence="2">The sequence shown here is derived from an EMBL/GenBank/DDBJ whole genome shotgun (WGS) entry which is preliminary data.</text>
</comment>
<dbReference type="GO" id="GO:0003677">
    <property type="term" value="F:DNA binding"/>
    <property type="evidence" value="ECO:0007669"/>
    <property type="project" value="InterPro"/>
</dbReference>
<dbReference type="EMBL" id="QNRH01000002">
    <property type="protein sequence ID" value="RBO97828.1"/>
    <property type="molecule type" value="Genomic_DNA"/>
</dbReference>
<dbReference type="SMART" id="SM00530">
    <property type="entry name" value="HTH_XRE"/>
    <property type="match status" value="1"/>
</dbReference>
<dbReference type="Proteomes" id="UP000252893">
    <property type="component" value="Unassembled WGS sequence"/>
</dbReference>
<dbReference type="SUPFAM" id="SSF47413">
    <property type="entry name" value="lambda repressor-like DNA-binding domains"/>
    <property type="match status" value="1"/>
</dbReference>
<dbReference type="Pfam" id="PF13560">
    <property type="entry name" value="HTH_31"/>
    <property type="match status" value="1"/>
</dbReference>
<dbReference type="AlphaFoldDB" id="A0A366E8U1"/>
<accession>A0A366E8U1</accession>
<sequence length="125" mass="14260">MTPFGQRLRQLREERGVSQKEMAAAIRVSAAYLSALEHGRRGQPTWDLLQRMIGYLNIIWDEAEELQNLAMISHPRVTIDTAGLSPEATELANLLANHIHILDKETITSLSTMLRQAYKKHRSLR</sequence>
<dbReference type="InterPro" id="IPR001387">
    <property type="entry name" value="Cro/C1-type_HTH"/>
</dbReference>
<gene>
    <name evidence="2" type="ORF">DFR47_102618</name>
</gene>
<protein>
    <submittedName>
        <fullName evidence="2">Transcriptional regulator</fullName>
    </submittedName>
</protein>